<dbReference type="SMART" id="SM00595">
    <property type="entry name" value="MADF"/>
    <property type="match status" value="1"/>
</dbReference>
<dbReference type="PROSITE" id="PS51029">
    <property type="entry name" value="MADF"/>
    <property type="match status" value="1"/>
</dbReference>
<name>A0A3S1BTD9_ELYCH</name>
<evidence type="ECO:0000313" key="3">
    <source>
        <dbReference type="EMBL" id="RUS91127.1"/>
    </source>
</evidence>
<dbReference type="InterPro" id="IPR039353">
    <property type="entry name" value="TF_Adf1"/>
</dbReference>
<dbReference type="Pfam" id="PF10545">
    <property type="entry name" value="MADF_DNA_bdg"/>
    <property type="match status" value="1"/>
</dbReference>
<protein>
    <recommendedName>
        <fullName evidence="2">MADF domain-containing protein</fullName>
    </recommendedName>
</protein>
<evidence type="ECO:0000256" key="1">
    <source>
        <dbReference type="SAM" id="MobiDB-lite"/>
    </source>
</evidence>
<proteinExistence type="predicted"/>
<dbReference type="GO" id="GO:0006357">
    <property type="term" value="P:regulation of transcription by RNA polymerase II"/>
    <property type="evidence" value="ECO:0007669"/>
    <property type="project" value="TreeGrafter"/>
</dbReference>
<dbReference type="GO" id="GO:0005667">
    <property type="term" value="C:transcription regulator complex"/>
    <property type="evidence" value="ECO:0007669"/>
    <property type="project" value="TreeGrafter"/>
</dbReference>
<organism evidence="3 4">
    <name type="scientific">Elysia chlorotica</name>
    <name type="common">Eastern emerald elysia</name>
    <name type="synonym">Sea slug</name>
    <dbReference type="NCBI Taxonomy" id="188477"/>
    <lineage>
        <taxon>Eukaryota</taxon>
        <taxon>Metazoa</taxon>
        <taxon>Spiralia</taxon>
        <taxon>Lophotrochozoa</taxon>
        <taxon>Mollusca</taxon>
        <taxon>Gastropoda</taxon>
        <taxon>Heterobranchia</taxon>
        <taxon>Euthyneura</taxon>
        <taxon>Panpulmonata</taxon>
        <taxon>Sacoglossa</taxon>
        <taxon>Placobranchoidea</taxon>
        <taxon>Plakobranchidae</taxon>
        <taxon>Elysia</taxon>
    </lineage>
</organism>
<feature type="region of interest" description="Disordered" evidence="1">
    <location>
        <begin position="154"/>
        <end position="186"/>
    </location>
</feature>
<dbReference type="EMBL" id="RQTK01000018">
    <property type="protein sequence ID" value="RUS91127.1"/>
    <property type="molecule type" value="Genomic_DNA"/>
</dbReference>
<sequence>MSDNESQSTVMSDFEDGPEDQNITLIRLVKEREFLYTKYDKRYSDRNITEMTWTQIATQIGWAKDEAKEKWTRLRNNYAKVLARRRTKTPSGSASCGSVKPWIYEAEMEFVKRHVSNSRGMSSSIRVPRQNTATFEAQPQADVSLPLDSLATEPELTLSVAGNGDQATTPKMKRPSKAMDEVDQAM</sequence>
<dbReference type="GO" id="GO:0005634">
    <property type="term" value="C:nucleus"/>
    <property type="evidence" value="ECO:0007669"/>
    <property type="project" value="TreeGrafter"/>
</dbReference>
<dbReference type="PANTHER" id="PTHR12243:SF67">
    <property type="entry name" value="COREPRESSOR OF PANGOLIN, ISOFORM A-RELATED"/>
    <property type="match status" value="1"/>
</dbReference>
<dbReference type="InterPro" id="IPR006578">
    <property type="entry name" value="MADF-dom"/>
</dbReference>
<comment type="caution">
    <text evidence="3">The sequence shown here is derived from an EMBL/GenBank/DDBJ whole genome shotgun (WGS) entry which is preliminary data.</text>
</comment>
<dbReference type="PANTHER" id="PTHR12243">
    <property type="entry name" value="MADF DOMAIN TRANSCRIPTION FACTOR"/>
    <property type="match status" value="1"/>
</dbReference>
<keyword evidence="4" id="KW-1185">Reference proteome</keyword>
<dbReference type="Proteomes" id="UP000271974">
    <property type="component" value="Unassembled WGS sequence"/>
</dbReference>
<reference evidence="3 4" key="1">
    <citation type="submission" date="2019-01" db="EMBL/GenBank/DDBJ databases">
        <title>A draft genome assembly of the solar-powered sea slug Elysia chlorotica.</title>
        <authorList>
            <person name="Cai H."/>
            <person name="Li Q."/>
            <person name="Fang X."/>
            <person name="Li J."/>
            <person name="Curtis N.E."/>
            <person name="Altenburger A."/>
            <person name="Shibata T."/>
            <person name="Feng M."/>
            <person name="Maeda T."/>
            <person name="Schwartz J.A."/>
            <person name="Shigenobu S."/>
            <person name="Lundholm N."/>
            <person name="Nishiyama T."/>
            <person name="Yang H."/>
            <person name="Hasebe M."/>
            <person name="Li S."/>
            <person name="Pierce S.K."/>
            <person name="Wang J."/>
        </authorList>
    </citation>
    <scope>NUCLEOTIDE SEQUENCE [LARGE SCALE GENOMIC DNA]</scope>
    <source>
        <strain evidence="3">EC2010</strain>
        <tissue evidence="3">Whole organism of an adult</tissue>
    </source>
</reference>
<gene>
    <name evidence="3" type="ORF">EGW08_001152</name>
</gene>
<dbReference type="AlphaFoldDB" id="A0A3S1BTD9"/>
<evidence type="ECO:0000259" key="2">
    <source>
        <dbReference type="PROSITE" id="PS51029"/>
    </source>
</evidence>
<dbReference type="OrthoDB" id="6081971at2759"/>
<evidence type="ECO:0000313" key="4">
    <source>
        <dbReference type="Proteomes" id="UP000271974"/>
    </source>
</evidence>
<feature type="domain" description="MADF" evidence="2">
    <location>
        <begin position="24"/>
        <end position="116"/>
    </location>
</feature>
<accession>A0A3S1BTD9</accession>